<dbReference type="EMBL" id="JWJG01000002">
    <property type="protein sequence ID" value="KIF84163.1"/>
    <property type="molecule type" value="Genomic_DNA"/>
</dbReference>
<gene>
    <name evidence="8" type="ORF">TSA66_00065</name>
    <name evidence="7" type="ORF">TSA66_20795</name>
</gene>
<dbReference type="Pfam" id="PF07940">
    <property type="entry name" value="Hepar_II_III_C"/>
    <property type="match status" value="1"/>
</dbReference>
<dbReference type="RefSeq" id="WP_040038464.1">
    <property type="nucleotide sequence ID" value="NZ_JWJG01000002.1"/>
</dbReference>
<dbReference type="PANTHER" id="PTHR39210:SF1">
    <property type="entry name" value="HEPARIN-SULFATE LYASE"/>
    <property type="match status" value="1"/>
</dbReference>
<dbReference type="STRING" id="709839.TSA66_00065"/>
<evidence type="ECO:0000259" key="6">
    <source>
        <dbReference type="Pfam" id="PF16889"/>
    </source>
</evidence>
<keyword evidence="9" id="KW-1185">Reference proteome</keyword>
<keyword evidence="2" id="KW-0732">Signal</keyword>
<organism evidence="8 9">
    <name type="scientific">Noviherbaspirillum autotrophicum</name>
    <dbReference type="NCBI Taxonomy" id="709839"/>
    <lineage>
        <taxon>Bacteria</taxon>
        <taxon>Pseudomonadati</taxon>
        <taxon>Pseudomonadota</taxon>
        <taxon>Betaproteobacteria</taxon>
        <taxon>Burkholderiales</taxon>
        <taxon>Oxalobacteraceae</taxon>
        <taxon>Noviherbaspirillum</taxon>
    </lineage>
</organism>
<sequence length="547" mass="61801">MTSLSLLFHTVRHLRVKQIVYRLLMRIREIRITPTPAPALAIWSASWNAPTYKLQSLFPPVEFSLLNETHAITTSADWDRPEWSQLWRYNLHYFDDLDSIDAQTRHTLQQQWIQRWIAENPAPRGTGWDAYPLSLRIVNWIKWGASGGSLDQCALDSLALQTRVLAQKLEYHLLANHLFVNAKALIFSGARFAGPEADAWMRKGLAILDDELHEQFLADGAHFELSPMYHCALLWDLLDMLYLARISGNIHLQAKEKEWRVVASRALSWMNAMCLGDDQISFFNDAAFDIAPEPRVVREYASLLEVQATPQKVSNPVDMTMQRLADSGYVRIDWPDATAILDVARVGANYQPGHAHADTLSFELSLGSQRVFVNTGTSQYGTNSERQRQRGTAAHTTVIIDDFDSSEVWAGFRVARRAYPIGYAEDCANDHVRVTCAHNGFMRLRGSPIHRRTWDARAKTITVTDQISGKFRRAQARYHLHPDLRAAIDSDVAILVLPDERSITVQAEGGTMALEASTWHPKFGVSCPTLCLTVTFSGPQVTVTAHW</sequence>
<keyword evidence="3" id="KW-0574">Periplasm</keyword>
<comment type="subcellular location">
    <subcellularLocation>
        <location evidence="1">Periplasm</location>
    </subcellularLocation>
</comment>
<feature type="domain" description="Heparin-sulfate lyase N-terminal" evidence="6">
    <location>
        <begin position="85"/>
        <end position="288"/>
    </location>
</feature>
<dbReference type="AlphaFoldDB" id="A0A0C1YAZ6"/>
<evidence type="ECO:0000313" key="9">
    <source>
        <dbReference type="Proteomes" id="UP000031572"/>
    </source>
</evidence>
<evidence type="ECO:0000313" key="8">
    <source>
        <dbReference type="EMBL" id="KIF84163.1"/>
    </source>
</evidence>
<dbReference type="Pfam" id="PF16889">
    <property type="entry name" value="Hepar_II_III_N"/>
    <property type="match status" value="1"/>
</dbReference>
<evidence type="ECO:0000256" key="3">
    <source>
        <dbReference type="ARBA" id="ARBA00022764"/>
    </source>
</evidence>
<dbReference type="OrthoDB" id="9763014at2"/>
<dbReference type="Gene3D" id="2.70.98.70">
    <property type="match status" value="1"/>
</dbReference>
<dbReference type="InterPro" id="IPR031680">
    <property type="entry name" value="Hepar_II_III_N"/>
</dbReference>
<comment type="caution">
    <text evidence="8">The sequence shown here is derived from an EMBL/GenBank/DDBJ whole genome shotgun (WGS) entry which is preliminary data.</text>
</comment>
<name>A0A0C1YAZ6_9BURK</name>
<evidence type="ECO:0000256" key="4">
    <source>
        <dbReference type="ARBA" id="ARBA00023239"/>
    </source>
</evidence>
<accession>A0A0C1YAZ6</accession>
<protein>
    <submittedName>
        <fullName evidence="8">Uncharacterized protein</fullName>
    </submittedName>
</protein>
<dbReference type="InterPro" id="IPR008929">
    <property type="entry name" value="Chondroitin_lyas"/>
</dbReference>
<dbReference type="GO" id="GO:0042597">
    <property type="term" value="C:periplasmic space"/>
    <property type="evidence" value="ECO:0007669"/>
    <property type="project" value="UniProtKB-SubCell"/>
</dbReference>
<reference evidence="8 9" key="1">
    <citation type="submission" date="2014-12" db="EMBL/GenBank/DDBJ databases">
        <title>Denitrispirillum autotrophicum gen. nov., sp. nov., Denitrifying, Facultatively Autotrophic Bacteria Isolated from Rice Paddy Soil.</title>
        <authorList>
            <person name="Ishii S."/>
            <person name="Ashida N."/>
            <person name="Ohno H."/>
            <person name="Otsuka S."/>
            <person name="Yokota A."/>
            <person name="Senoo K."/>
        </authorList>
    </citation>
    <scope>NUCLEOTIDE SEQUENCE [LARGE SCALE GENOMIC DNA]</scope>
    <source>
        <strain evidence="8 9">TSA66</strain>
    </source>
</reference>
<keyword evidence="4" id="KW-0456">Lyase</keyword>
<evidence type="ECO:0000256" key="1">
    <source>
        <dbReference type="ARBA" id="ARBA00004418"/>
    </source>
</evidence>
<evidence type="ECO:0000313" key="7">
    <source>
        <dbReference type="EMBL" id="KIF82713.1"/>
    </source>
</evidence>
<proteinExistence type="predicted"/>
<feature type="domain" description="Heparinase II/III-like C-terminal" evidence="5">
    <location>
        <begin position="321"/>
        <end position="535"/>
    </location>
</feature>
<dbReference type="SUPFAM" id="SSF48230">
    <property type="entry name" value="Chondroitin AC/alginate lyase"/>
    <property type="match status" value="1"/>
</dbReference>
<dbReference type="InterPro" id="IPR012480">
    <property type="entry name" value="Hepar_II_III_C"/>
</dbReference>
<dbReference type="PANTHER" id="PTHR39210">
    <property type="entry name" value="HEPARIN-SULFATE LYASE"/>
    <property type="match status" value="1"/>
</dbReference>
<evidence type="ECO:0000256" key="2">
    <source>
        <dbReference type="ARBA" id="ARBA00022729"/>
    </source>
</evidence>
<dbReference type="EMBL" id="JWJG01000028">
    <property type="protein sequence ID" value="KIF82713.1"/>
    <property type="molecule type" value="Genomic_DNA"/>
</dbReference>
<evidence type="ECO:0000259" key="5">
    <source>
        <dbReference type="Pfam" id="PF07940"/>
    </source>
</evidence>
<dbReference type="Proteomes" id="UP000031572">
    <property type="component" value="Unassembled WGS sequence"/>
</dbReference>
<dbReference type="Gene3D" id="1.50.10.100">
    <property type="entry name" value="Chondroitin AC/alginate lyase"/>
    <property type="match status" value="1"/>
</dbReference>
<dbReference type="GO" id="GO:0016829">
    <property type="term" value="F:lyase activity"/>
    <property type="evidence" value="ECO:0007669"/>
    <property type="project" value="UniProtKB-KW"/>
</dbReference>